<proteinExistence type="predicted"/>
<dbReference type="PANTHER" id="PTHR32305:SF17">
    <property type="entry name" value="TRNA NUCLEASE WAPA"/>
    <property type="match status" value="1"/>
</dbReference>
<name>A0ABN8EE52_9VIBR</name>
<comment type="caution">
    <text evidence="2">The sequence shown here is derived from an EMBL/GenBank/DDBJ whole genome shotgun (WGS) entry which is preliminary data.</text>
</comment>
<evidence type="ECO:0000313" key="3">
    <source>
        <dbReference type="Proteomes" id="UP000838748"/>
    </source>
</evidence>
<sequence>MGRPTKAGDWVTQVNYKPDNREKDYTVASGVKTTYSYNDRSMLESIQYSSLVNLNDQASNVTLSYSYDGNTNVTAVIDSRPNHNKNYQYDNNNWLIGGSVSGQSLSVRYDLVGNITYKSYGQSTFTYLYDSKNRMSNIEGSVYGSLANLLEDESRDTPQAFTYDSYGNISSRDGSGTGMIYNDAKQLVEATGINPYTGKSYHLYYYYDALGNRVAVVDESETYYEIYNGQNKLLYKLGYGKITNYLYLNGRKVAESTHEQGSQATPATSTFFHSDLLGSVILKSKIDGSIIDTSGNGQNYLPYGAELNPGIYTNTLTGLVGEHIGFINKPFNSNSGLSYLEARYYDPLLGRFMGVDLVDFSADAPMTFNRYAYSWNNPVTLVDPNGNTPFFIDVAIGTVGSAAIGAYQGYQRTGTAMGAIKEAAKQGAIGLGVSLVTNSYAAIARTAATTSGSLIKAGIAKVEIAAVEVNADVAVNMTSDMLTGNLSDPESYYKNGVINSIPGVGGASGSLIHNGLGNLKKGNIATGTLNVVVGAAADGTMRVSKEGMKNQLSKNAASNQVNTSDYQTDVIQSVREQAKKDRGGQSWSRGEQGNWRDQCSF</sequence>
<evidence type="ECO:0000313" key="2">
    <source>
        <dbReference type="EMBL" id="CAH0543281.1"/>
    </source>
</evidence>
<reference evidence="2" key="1">
    <citation type="submission" date="2021-11" db="EMBL/GenBank/DDBJ databases">
        <authorList>
            <person name="Rodrigo-Torres L."/>
            <person name="Arahal R. D."/>
            <person name="Lucena T."/>
        </authorList>
    </citation>
    <scope>NUCLEOTIDE SEQUENCE</scope>
    <source>
        <strain evidence="2">CECT 7928</strain>
    </source>
</reference>
<accession>A0ABN8EE52</accession>
<dbReference type="InterPro" id="IPR050708">
    <property type="entry name" value="T6SS_VgrG/RHS"/>
</dbReference>
<dbReference type="Proteomes" id="UP000838748">
    <property type="component" value="Unassembled WGS sequence"/>
</dbReference>
<gene>
    <name evidence="2" type="ORF">VMF7928_04503</name>
</gene>
<organism evidence="2 3">
    <name type="scientific">Vibrio marisflavi CECT 7928</name>
    <dbReference type="NCBI Taxonomy" id="634439"/>
    <lineage>
        <taxon>Bacteria</taxon>
        <taxon>Pseudomonadati</taxon>
        <taxon>Pseudomonadota</taxon>
        <taxon>Gammaproteobacteria</taxon>
        <taxon>Vibrionales</taxon>
        <taxon>Vibrionaceae</taxon>
        <taxon>Vibrio</taxon>
    </lineage>
</organism>
<dbReference type="Gene3D" id="2.180.10.10">
    <property type="entry name" value="RHS repeat-associated core"/>
    <property type="match status" value="1"/>
</dbReference>
<dbReference type="EMBL" id="CAKLDM010000005">
    <property type="protein sequence ID" value="CAH0543281.1"/>
    <property type="molecule type" value="Genomic_DNA"/>
</dbReference>
<dbReference type="RefSeq" id="WP_237364192.1">
    <property type="nucleotide sequence ID" value="NZ_CAKLDM010000005.1"/>
</dbReference>
<evidence type="ECO:0008006" key="4">
    <source>
        <dbReference type="Google" id="ProtNLM"/>
    </source>
</evidence>
<evidence type="ECO:0000256" key="1">
    <source>
        <dbReference type="SAM" id="MobiDB-lite"/>
    </source>
</evidence>
<dbReference type="InterPro" id="IPR022385">
    <property type="entry name" value="Rhs_assc_core"/>
</dbReference>
<protein>
    <recommendedName>
        <fullName evidence="4">RHS repeat-associated core domain-containing protein</fullName>
    </recommendedName>
</protein>
<feature type="region of interest" description="Disordered" evidence="1">
    <location>
        <begin position="577"/>
        <end position="601"/>
    </location>
</feature>
<feature type="compositionally biased region" description="Polar residues" evidence="1">
    <location>
        <begin position="585"/>
        <end position="601"/>
    </location>
</feature>
<dbReference type="NCBIfam" id="TIGR03696">
    <property type="entry name" value="Rhs_assc_core"/>
    <property type="match status" value="1"/>
</dbReference>
<keyword evidence="3" id="KW-1185">Reference proteome</keyword>
<dbReference type="PANTHER" id="PTHR32305">
    <property type="match status" value="1"/>
</dbReference>